<comment type="caution">
    <text evidence="1">The sequence shown here is derived from an EMBL/GenBank/DDBJ whole genome shotgun (WGS) entry which is preliminary data.</text>
</comment>
<reference evidence="1 2" key="1">
    <citation type="submission" date="2021-06" db="EMBL/GenBank/DDBJ databases">
        <title>Caerostris darwini draft genome.</title>
        <authorList>
            <person name="Kono N."/>
            <person name="Arakawa K."/>
        </authorList>
    </citation>
    <scope>NUCLEOTIDE SEQUENCE [LARGE SCALE GENOMIC DNA]</scope>
</reference>
<evidence type="ECO:0000313" key="1">
    <source>
        <dbReference type="EMBL" id="GIX93913.1"/>
    </source>
</evidence>
<accession>A0AAV4PA64</accession>
<gene>
    <name evidence="1" type="ORF">CDAR_179351</name>
</gene>
<proteinExistence type="predicted"/>
<organism evidence="1 2">
    <name type="scientific">Caerostris darwini</name>
    <dbReference type="NCBI Taxonomy" id="1538125"/>
    <lineage>
        <taxon>Eukaryota</taxon>
        <taxon>Metazoa</taxon>
        <taxon>Ecdysozoa</taxon>
        <taxon>Arthropoda</taxon>
        <taxon>Chelicerata</taxon>
        <taxon>Arachnida</taxon>
        <taxon>Araneae</taxon>
        <taxon>Araneomorphae</taxon>
        <taxon>Entelegynae</taxon>
        <taxon>Araneoidea</taxon>
        <taxon>Araneidae</taxon>
        <taxon>Caerostris</taxon>
    </lineage>
</organism>
<name>A0AAV4PA64_9ARAC</name>
<keyword evidence="2" id="KW-1185">Reference proteome</keyword>
<protein>
    <submittedName>
        <fullName evidence="1">Uncharacterized protein</fullName>
    </submittedName>
</protein>
<dbReference type="Proteomes" id="UP001054837">
    <property type="component" value="Unassembled WGS sequence"/>
</dbReference>
<evidence type="ECO:0000313" key="2">
    <source>
        <dbReference type="Proteomes" id="UP001054837"/>
    </source>
</evidence>
<sequence>MPIQMTLSTDNVFAKQIAASNLYHTPNLAKISPIRNGSSLTKHANTVGTPEFEWPTRVRLLSIIVKDSICLTLAPPSLLKEEGKKESEREKKWEKFRG</sequence>
<dbReference type="EMBL" id="BPLQ01002550">
    <property type="protein sequence ID" value="GIX93913.1"/>
    <property type="molecule type" value="Genomic_DNA"/>
</dbReference>
<dbReference type="AlphaFoldDB" id="A0AAV4PA64"/>